<keyword evidence="2" id="KW-1185">Reference proteome</keyword>
<dbReference type="AlphaFoldDB" id="A0A7L4ZTI1"/>
<protein>
    <submittedName>
        <fullName evidence="1">Uncharacterized protein</fullName>
    </submittedName>
</protein>
<accession>A0A7L4ZTI1</accession>
<dbReference type="EMBL" id="VTWU01000001">
    <property type="protein sequence ID" value="KAA9339816.1"/>
    <property type="molecule type" value="Genomic_DNA"/>
</dbReference>
<evidence type="ECO:0000313" key="1">
    <source>
        <dbReference type="EMBL" id="KAA9339816.1"/>
    </source>
</evidence>
<proteinExistence type="predicted"/>
<reference evidence="1 2" key="1">
    <citation type="submission" date="2019-09" db="EMBL/GenBank/DDBJ databases">
        <title>Genome sequence of Hymenobacter sp. M3.</title>
        <authorList>
            <person name="Srinivasan S."/>
        </authorList>
    </citation>
    <scope>NUCLEOTIDE SEQUENCE [LARGE SCALE GENOMIC DNA]</scope>
    <source>
        <strain evidence="1 2">M3</strain>
    </source>
</reference>
<comment type="caution">
    <text evidence="1">The sequence shown here is derived from an EMBL/GenBank/DDBJ whole genome shotgun (WGS) entry which is preliminary data.</text>
</comment>
<evidence type="ECO:0000313" key="2">
    <source>
        <dbReference type="Proteomes" id="UP000326380"/>
    </source>
</evidence>
<sequence length="148" mass="16964">MKHELKTTFGKTYLTIEFDAAHGWIYNNWLGVIPSDTVVLGATQVLEVMRETGCHYILNDNRSVVGSWDQANDWIEQQWMPQALRLGLRRFAHVLSPGVFGRVSGEEMLRRVGDRFEMHLFDDVTAAQRWLREAQHQHTLVPGSATTV</sequence>
<dbReference type="Proteomes" id="UP000326380">
    <property type="component" value="Unassembled WGS sequence"/>
</dbReference>
<dbReference type="RefSeq" id="WP_151077518.1">
    <property type="nucleotide sequence ID" value="NZ_CP047647.1"/>
</dbReference>
<gene>
    <name evidence="1" type="ORF">F0P96_04145</name>
</gene>
<organism evidence="1 2">
    <name type="scientific">Hymenobacter busanensis</name>
    <dbReference type="NCBI Taxonomy" id="2607656"/>
    <lineage>
        <taxon>Bacteria</taxon>
        <taxon>Pseudomonadati</taxon>
        <taxon>Bacteroidota</taxon>
        <taxon>Cytophagia</taxon>
        <taxon>Cytophagales</taxon>
        <taxon>Hymenobacteraceae</taxon>
        <taxon>Hymenobacter</taxon>
    </lineage>
</organism>
<name>A0A7L4ZTI1_9BACT</name>